<evidence type="ECO:0000313" key="2">
    <source>
        <dbReference type="Proteomes" id="UP001529510"/>
    </source>
</evidence>
<dbReference type="Gene3D" id="2.60.40.2710">
    <property type="match status" value="1"/>
</dbReference>
<dbReference type="AlphaFoldDB" id="A0ABD0NKT1"/>
<protein>
    <submittedName>
        <fullName evidence="1">Uncharacterized protein</fullName>
    </submittedName>
</protein>
<keyword evidence="2" id="KW-1185">Reference proteome</keyword>
<evidence type="ECO:0000313" key="1">
    <source>
        <dbReference type="EMBL" id="KAL0161761.1"/>
    </source>
</evidence>
<dbReference type="EMBL" id="JAMKFB020000022">
    <property type="protein sequence ID" value="KAL0161761.1"/>
    <property type="molecule type" value="Genomic_DNA"/>
</dbReference>
<name>A0ABD0NKT1_CIRMR</name>
<sequence length="66" mass="7423">EIKGKPREIFTYVYNADERFKGKLDLDKTTGSLTTKKTRTAHSGLYTLHIRSSSGALQQAFFVSVN</sequence>
<comment type="caution">
    <text evidence="1">The sequence shown here is derived from an EMBL/GenBank/DDBJ whole genome shotgun (WGS) entry which is preliminary data.</text>
</comment>
<dbReference type="InterPro" id="IPR036179">
    <property type="entry name" value="Ig-like_dom_sf"/>
</dbReference>
<dbReference type="PANTHER" id="PTHR21063">
    <property type="entry name" value="LFA-3"/>
    <property type="match status" value="1"/>
</dbReference>
<dbReference type="Proteomes" id="UP001529510">
    <property type="component" value="Unassembled WGS sequence"/>
</dbReference>
<proteinExistence type="predicted"/>
<feature type="non-terminal residue" evidence="1">
    <location>
        <position position="1"/>
    </location>
</feature>
<dbReference type="SUPFAM" id="SSF48726">
    <property type="entry name" value="Immunoglobulin"/>
    <property type="match status" value="1"/>
</dbReference>
<gene>
    <name evidence="1" type="ORF">M9458_045486</name>
</gene>
<feature type="non-terminal residue" evidence="1">
    <location>
        <position position="66"/>
    </location>
</feature>
<dbReference type="PANTHER" id="PTHR21063:SF4">
    <property type="entry name" value="CD48 ANTIGEN-RELATED"/>
    <property type="match status" value="1"/>
</dbReference>
<reference evidence="1 2" key="1">
    <citation type="submission" date="2024-05" db="EMBL/GenBank/DDBJ databases">
        <title>Genome sequencing and assembly of Indian major carp, Cirrhinus mrigala (Hamilton, 1822).</title>
        <authorList>
            <person name="Mohindra V."/>
            <person name="Chowdhury L.M."/>
            <person name="Lal K."/>
            <person name="Jena J.K."/>
        </authorList>
    </citation>
    <scope>NUCLEOTIDE SEQUENCE [LARGE SCALE GENOMIC DNA]</scope>
    <source>
        <strain evidence="1">CM1030</strain>
        <tissue evidence="1">Blood</tissue>
    </source>
</reference>
<organism evidence="1 2">
    <name type="scientific">Cirrhinus mrigala</name>
    <name type="common">Mrigala</name>
    <dbReference type="NCBI Taxonomy" id="683832"/>
    <lineage>
        <taxon>Eukaryota</taxon>
        <taxon>Metazoa</taxon>
        <taxon>Chordata</taxon>
        <taxon>Craniata</taxon>
        <taxon>Vertebrata</taxon>
        <taxon>Euteleostomi</taxon>
        <taxon>Actinopterygii</taxon>
        <taxon>Neopterygii</taxon>
        <taxon>Teleostei</taxon>
        <taxon>Ostariophysi</taxon>
        <taxon>Cypriniformes</taxon>
        <taxon>Cyprinidae</taxon>
        <taxon>Labeoninae</taxon>
        <taxon>Labeonini</taxon>
        <taxon>Cirrhinus</taxon>
    </lineage>
</organism>
<accession>A0ABD0NKT1</accession>